<organism evidence="3 4">
    <name type="scientific">Hyunsoonleella aestuarii</name>
    <dbReference type="NCBI Taxonomy" id="912802"/>
    <lineage>
        <taxon>Bacteria</taxon>
        <taxon>Pseudomonadati</taxon>
        <taxon>Bacteroidota</taxon>
        <taxon>Flavobacteriia</taxon>
        <taxon>Flavobacteriales</taxon>
        <taxon>Flavobacteriaceae</taxon>
    </lineage>
</organism>
<gene>
    <name evidence="3" type="ORF">GCM10022257_23960</name>
</gene>
<dbReference type="SUPFAM" id="SSF49299">
    <property type="entry name" value="PKD domain"/>
    <property type="match status" value="1"/>
</dbReference>
<keyword evidence="4" id="KW-1185">Reference proteome</keyword>
<evidence type="ECO:0000313" key="4">
    <source>
        <dbReference type="Proteomes" id="UP001500027"/>
    </source>
</evidence>
<sequence>MYTYTLTVTDDKGCTDTDEVKVTIYENPNCSITGNTFICPGDKTSFTASGGTSYVWKFDGNTISTSANTGDITLPGLYTVTVTDGNGCMKSCSETLRVGGTKVRPNVTPTSYCENDTQKPTTLCAYANVNGVPNATINWIGATKDGSPYNLTYNNNSDCPDAPTAVGSYKFFVEIKTDDNCVTSFGASTDFNVYPKPIVDAGLSPAALCSQGGSVQLTGSPVGGTWSGPYITAGGLFTVPVGGISAGDYEVTYTYTSPIEDGACTDSDKVTIPVVDCTECGTAFGVALNADKTAIDELVLDSNGGYVSGTSRCFREDSFRRWGWTNAIEPSAEPYTLDLYRGAGRCLLDKGEYVGYVTVNYNLDYTITVEFTPKDDSTGFDEIHLYVGCDPYPTNEGSGNYTVAPGQYNLTAEGLGFAEGWSTSTDAEKKITVPGGGMVYVIAHTVACTDTSEDDAPNGFVPRSGYGEFQGNVPSEGELGCEVVVDPWSKIDNSKVTAYPVPFRDQVNISYKFEYETDVQINVYDVKGALIRQVEDMNYTKGTYGTKTIDLSNGDDQMYFVRLTTSKESSVKKIISSKPQE</sequence>
<dbReference type="InterPro" id="IPR013783">
    <property type="entry name" value="Ig-like_fold"/>
</dbReference>
<evidence type="ECO:0000256" key="1">
    <source>
        <dbReference type="ARBA" id="ARBA00022729"/>
    </source>
</evidence>
<dbReference type="InterPro" id="IPR035986">
    <property type="entry name" value="PKD_dom_sf"/>
</dbReference>
<evidence type="ECO:0000259" key="2">
    <source>
        <dbReference type="Pfam" id="PF18962"/>
    </source>
</evidence>
<dbReference type="NCBIfam" id="TIGR04183">
    <property type="entry name" value="Por_Secre_tail"/>
    <property type="match status" value="1"/>
</dbReference>
<comment type="caution">
    <text evidence="3">The sequence shown here is derived from an EMBL/GenBank/DDBJ whole genome shotgun (WGS) entry which is preliminary data.</text>
</comment>
<dbReference type="Pfam" id="PF18962">
    <property type="entry name" value="Por_Secre_tail"/>
    <property type="match status" value="1"/>
</dbReference>
<reference evidence="4" key="1">
    <citation type="journal article" date="2019" name="Int. J. Syst. Evol. Microbiol.">
        <title>The Global Catalogue of Microorganisms (GCM) 10K type strain sequencing project: providing services to taxonomists for standard genome sequencing and annotation.</title>
        <authorList>
            <consortium name="The Broad Institute Genomics Platform"/>
            <consortium name="The Broad Institute Genome Sequencing Center for Infectious Disease"/>
            <person name="Wu L."/>
            <person name="Ma J."/>
        </authorList>
    </citation>
    <scope>NUCLEOTIDE SEQUENCE [LARGE SCALE GENOMIC DNA]</scope>
    <source>
        <strain evidence="4">JCM 17452</strain>
    </source>
</reference>
<name>A0ABP8EDR1_9FLAO</name>
<dbReference type="EMBL" id="BAABAV010000003">
    <property type="protein sequence ID" value="GAA4270295.1"/>
    <property type="molecule type" value="Genomic_DNA"/>
</dbReference>
<feature type="domain" description="Secretion system C-terminal sorting" evidence="2">
    <location>
        <begin position="499"/>
        <end position="575"/>
    </location>
</feature>
<protein>
    <recommendedName>
        <fullName evidence="2">Secretion system C-terminal sorting domain-containing protein</fullName>
    </recommendedName>
</protein>
<dbReference type="Proteomes" id="UP001500027">
    <property type="component" value="Unassembled WGS sequence"/>
</dbReference>
<dbReference type="Gene3D" id="2.60.40.10">
    <property type="entry name" value="Immunoglobulins"/>
    <property type="match status" value="1"/>
</dbReference>
<evidence type="ECO:0000313" key="3">
    <source>
        <dbReference type="EMBL" id="GAA4270295.1"/>
    </source>
</evidence>
<proteinExistence type="predicted"/>
<accession>A0ABP8EDR1</accession>
<keyword evidence="1" id="KW-0732">Signal</keyword>
<dbReference type="InterPro" id="IPR026444">
    <property type="entry name" value="Secre_tail"/>
</dbReference>